<dbReference type="EMBL" id="CAJNIZ010002624">
    <property type="protein sequence ID" value="CAE7212805.1"/>
    <property type="molecule type" value="Genomic_DNA"/>
</dbReference>
<reference evidence="2" key="1">
    <citation type="submission" date="2021-02" db="EMBL/GenBank/DDBJ databases">
        <authorList>
            <person name="Dougan E. K."/>
            <person name="Rhodes N."/>
            <person name="Thang M."/>
            <person name="Chan C."/>
        </authorList>
    </citation>
    <scope>NUCLEOTIDE SEQUENCE</scope>
</reference>
<feature type="region of interest" description="Disordered" evidence="1">
    <location>
        <begin position="187"/>
        <end position="209"/>
    </location>
</feature>
<keyword evidence="3" id="KW-1185">Reference proteome</keyword>
<proteinExistence type="predicted"/>
<gene>
    <name evidence="2" type="primary">Scube1</name>
    <name evidence="2" type="ORF">SPIL2461_LOCUS2404</name>
</gene>
<protein>
    <submittedName>
        <fullName evidence="2">Scube1 protein</fullName>
    </submittedName>
</protein>
<evidence type="ECO:0000313" key="3">
    <source>
        <dbReference type="Proteomes" id="UP000649617"/>
    </source>
</evidence>
<accession>A0A812K042</accession>
<evidence type="ECO:0000313" key="2">
    <source>
        <dbReference type="EMBL" id="CAE7212805.1"/>
    </source>
</evidence>
<evidence type="ECO:0000256" key="1">
    <source>
        <dbReference type="SAM" id="MobiDB-lite"/>
    </source>
</evidence>
<organism evidence="2 3">
    <name type="scientific">Symbiodinium pilosum</name>
    <name type="common">Dinoflagellate</name>
    <dbReference type="NCBI Taxonomy" id="2952"/>
    <lineage>
        <taxon>Eukaryota</taxon>
        <taxon>Sar</taxon>
        <taxon>Alveolata</taxon>
        <taxon>Dinophyceae</taxon>
        <taxon>Suessiales</taxon>
        <taxon>Symbiodiniaceae</taxon>
        <taxon>Symbiodinium</taxon>
    </lineage>
</organism>
<dbReference type="AlphaFoldDB" id="A0A812K042"/>
<dbReference type="Proteomes" id="UP000649617">
    <property type="component" value="Unassembled WGS sequence"/>
</dbReference>
<name>A0A812K042_SYMPI</name>
<sequence length="209" mass="23179">MSSKSYACFVVMRIVNRLLPLFQDDMPCTLRWTLKEKKLSLEFKESRLDFVQNRLRRSALRFGTSFHKRSVITGAQDLAKLWLHDWGQVGLPMNPIEVLCVLAVSGKKLLKHPHGASDIWKQRAAACMGQAELALTPDDLTATMQKLARMDKVDARMLVEHVMLLTGAGPRAPEGVLAYTHEATEADEGNSLSTLEDPTASEVGDGISC</sequence>
<comment type="caution">
    <text evidence="2">The sequence shown here is derived from an EMBL/GenBank/DDBJ whole genome shotgun (WGS) entry which is preliminary data.</text>
</comment>